<name>A0A6J3K3P7_9HYME</name>
<keyword evidence="1" id="KW-0812">Transmembrane</keyword>
<sequence length="138" mass="15811">MDNPVWLVFIYKLGISSVLLVQKIGLRLPVFRGIIYFVMDTSVNTQILIFVCILFLIGERFRHICNMVPFSKGKRRGSGAFPIAESSYCSYCWHYKCRSSSFTFDILRSDDLFQHPYPKCAADVSTILLSPVKEAREA</sequence>
<protein>
    <submittedName>
        <fullName evidence="3">Uncharacterized protein LOC117232081</fullName>
    </submittedName>
</protein>
<feature type="transmembrane region" description="Helical" evidence="1">
    <location>
        <begin position="34"/>
        <end position="57"/>
    </location>
</feature>
<gene>
    <name evidence="3" type="primary">LOC117232081</name>
</gene>
<feature type="transmembrane region" description="Helical" evidence="1">
    <location>
        <begin position="6"/>
        <end position="22"/>
    </location>
</feature>
<dbReference type="GeneID" id="117232081"/>
<keyword evidence="2" id="KW-1185">Reference proteome</keyword>
<dbReference type="AlphaFoldDB" id="A0A6J3K3P7"/>
<proteinExistence type="predicted"/>
<accession>A0A6J3K3P7</accession>
<dbReference type="KEGG" id="bvk:117232081"/>
<evidence type="ECO:0000313" key="2">
    <source>
        <dbReference type="Proteomes" id="UP000504631"/>
    </source>
</evidence>
<keyword evidence="1" id="KW-0472">Membrane</keyword>
<organism evidence="2 3">
    <name type="scientific">Bombus vosnesenskii</name>
    <dbReference type="NCBI Taxonomy" id="207650"/>
    <lineage>
        <taxon>Eukaryota</taxon>
        <taxon>Metazoa</taxon>
        <taxon>Ecdysozoa</taxon>
        <taxon>Arthropoda</taxon>
        <taxon>Hexapoda</taxon>
        <taxon>Insecta</taxon>
        <taxon>Pterygota</taxon>
        <taxon>Neoptera</taxon>
        <taxon>Endopterygota</taxon>
        <taxon>Hymenoptera</taxon>
        <taxon>Apocrita</taxon>
        <taxon>Aculeata</taxon>
        <taxon>Apoidea</taxon>
        <taxon>Anthophila</taxon>
        <taxon>Apidae</taxon>
        <taxon>Bombus</taxon>
        <taxon>Pyrobombus</taxon>
    </lineage>
</organism>
<evidence type="ECO:0000313" key="3">
    <source>
        <dbReference type="RefSeq" id="XP_033347116.1"/>
    </source>
</evidence>
<evidence type="ECO:0000256" key="1">
    <source>
        <dbReference type="SAM" id="Phobius"/>
    </source>
</evidence>
<dbReference type="RefSeq" id="XP_033347116.1">
    <property type="nucleotide sequence ID" value="XM_033491225.1"/>
</dbReference>
<reference evidence="3" key="1">
    <citation type="submission" date="2025-08" db="UniProtKB">
        <authorList>
            <consortium name="RefSeq"/>
        </authorList>
    </citation>
    <scope>IDENTIFICATION</scope>
    <source>
        <tissue evidence="3">Muscle</tissue>
    </source>
</reference>
<dbReference type="Proteomes" id="UP000504631">
    <property type="component" value="Unplaced"/>
</dbReference>
<keyword evidence="1" id="KW-1133">Transmembrane helix</keyword>